<dbReference type="SUPFAM" id="SSF52540">
    <property type="entry name" value="P-loop containing nucleoside triphosphate hydrolases"/>
    <property type="match status" value="1"/>
</dbReference>
<evidence type="ECO:0000256" key="2">
    <source>
        <dbReference type="ARBA" id="ARBA00022741"/>
    </source>
</evidence>
<dbReference type="PANTHER" id="PTHR13710:SF154">
    <property type="entry name" value="RECQ HELICASE, PUTATIVE (AFU_ORTHOLOGUE AFUA_6G14720)-RELATED"/>
    <property type="match status" value="1"/>
</dbReference>
<accession>A0A176ZWN3</accession>
<proteinExistence type="inferred from homology"/>
<dbReference type="RefSeq" id="XP_024319474.1">
    <property type="nucleotide sequence ID" value="XM_024472936.1"/>
</dbReference>
<keyword evidence="2" id="KW-0547">Nucleotide-binding</keyword>
<dbReference type="Gene3D" id="3.40.50.300">
    <property type="entry name" value="P-loop containing nucleotide triphosphate hydrolases"/>
    <property type="match status" value="2"/>
</dbReference>
<dbReference type="GO" id="GO:0043138">
    <property type="term" value="F:3'-5' DNA helicase activity"/>
    <property type="evidence" value="ECO:0007669"/>
    <property type="project" value="UniProtKB-EC"/>
</dbReference>
<gene>
    <name evidence="8" type="ORF">VC83_09522</name>
</gene>
<dbReference type="InterPro" id="IPR014001">
    <property type="entry name" value="Helicase_ATP-bd"/>
</dbReference>
<dbReference type="GeneID" id="36292553"/>
<name>A0A176ZWN3_9PEZI</name>
<dbReference type="Proteomes" id="UP000077154">
    <property type="component" value="Unassembled WGS sequence"/>
</dbReference>
<reference evidence="8" key="1">
    <citation type="submission" date="2016-03" db="EMBL/GenBank/DDBJ databases">
        <title>Updated assembly of Pseudogymnoascus destructans, the fungus causing white-nose syndrome of bats.</title>
        <authorList>
            <person name="Palmer J.M."/>
            <person name="Drees K.P."/>
            <person name="Foster J.T."/>
            <person name="Lindner D.L."/>
        </authorList>
    </citation>
    <scope>NUCLEOTIDE SEQUENCE [LARGE SCALE GENOMIC DNA]</scope>
    <source>
        <strain evidence="8">20631-21</strain>
    </source>
</reference>
<feature type="domain" description="Helicase ATP-binding" evidence="6">
    <location>
        <begin position="316"/>
        <end position="477"/>
    </location>
</feature>
<evidence type="ECO:0000313" key="8">
    <source>
        <dbReference type="EMBL" id="OAF54167.1"/>
    </source>
</evidence>
<evidence type="ECO:0000256" key="3">
    <source>
        <dbReference type="ARBA" id="ARBA00022840"/>
    </source>
</evidence>
<dbReference type="VEuPathDB" id="FungiDB:GMDG_08616"/>
<dbReference type="GO" id="GO:0000724">
    <property type="term" value="P:double-strand break repair via homologous recombination"/>
    <property type="evidence" value="ECO:0007669"/>
    <property type="project" value="TreeGrafter"/>
</dbReference>
<dbReference type="InterPro" id="IPR001650">
    <property type="entry name" value="Helicase_C-like"/>
</dbReference>
<dbReference type="GO" id="GO:0009378">
    <property type="term" value="F:four-way junction helicase activity"/>
    <property type="evidence" value="ECO:0007669"/>
    <property type="project" value="TreeGrafter"/>
</dbReference>
<sequence length="620" mass="69691">MGKKYNQLHESPANIHWSRDEQTIYYLGMGVELEKVREMCHDLIGLLQRLLYNLAFDSELPMVDLSQIVDSMAWNTKFRQSEYSFINHGSKEWQLLQRAGDGSYKWNDSQKQAYLNQERGQPARGPEIGSIKMCFLTMYDKARKRRGNTDYIVRFLPNESWRHVAIGIAVRHLLRASKTWEKDDEEDEGEFAEGDDEEELEQNTFRHIMVRQSGHGQRVAQAHYAVDGAFLHRLGPELITAYEQASVAWHELLGLAQAEGKGKHGRQASQQLTPVGIKRERRESKHGVKAKALDGLRRIYGPQAQPRSEGQAAALQLVHQPPVTSIIVLPTSSGKSVLFFSVAAMAVDQTVIVVVPFTALVEDIVARGQAAGLHCKEWSYSNHYSSQELVQLLVVSADQAVSGQFLHEAKGYELNGQLAHMFFDECHVAFTDTSYRERLRELWKLRYLKCPFTALTATLMVELEDVLRDRLLIEDAVLLRRSTARPTIRYQVQDSKEEAASAVGLRLLERLLYLPDGKRGVVYVRSYATGDLISSALECSFYKARADDKGETLQKWAQGSGGWIVATGALGTGINIPGIIYVVHIDRPYGLTSFAQQSGRGGREGEVKQGVQASSIRALL</sequence>
<evidence type="ECO:0000256" key="4">
    <source>
        <dbReference type="ARBA" id="ARBA00034617"/>
    </source>
</evidence>
<dbReference type="GO" id="GO:0005524">
    <property type="term" value="F:ATP binding"/>
    <property type="evidence" value="ECO:0007669"/>
    <property type="project" value="UniProtKB-KW"/>
</dbReference>
<comment type="catalytic activity">
    <reaction evidence="4">
        <text>Couples ATP hydrolysis with the unwinding of duplex DNA by translocating in the 3'-5' direction.</text>
        <dbReference type="EC" id="5.6.2.4"/>
    </reaction>
</comment>
<dbReference type="Pfam" id="PF00270">
    <property type="entry name" value="DEAD"/>
    <property type="match status" value="1"/>
</dbReference>
<organism evidence="8">
    <name type="scientific">Pseudogymnoascus destructans</name>
    <dbReference type="NCBI Taxonomy" id="655981"/>
    <lineage>
        <taxon>Eukaryota</taxon>
        <taxon>Fungi</taxon>
        <taxon>Dikarya</taxon>
        <taxon>Ascomycota</taxon>
        <taxon>Pezizomycotina</taxon>
        <taxon>Leotiomycetes</taxon>
        <taxon>Thelebolales</taxon>
        <taxon>Thelebolaceae</taxon>
        <taxon>Pseudogymnoascus</taxon>
    </lineage>
</organism>
<dbReference type="InterPro" id="IPR011545">
    <property type="entry name" value="DEAD/DEAH_box_helicase_dom"/>
</dbReference>
<dbReference type="InterPro" id="IPR027417">
    <property type="entry name" value="P-loop_NTPase"/>
</dbReference>
<dbReference type="GO" id="GO:0005694">
    <property type="term" value="C:chromosome"/>
    <property type="evidence" value="ECO:0007669"/>
    <property type="project" value="TreeGrafter"/>
</dbReference>
<evidence type="ECO:0000259" key="6">
    <source>
        <dbReference type="PROSITE" id="PS51192"/>
    </source>
</evidence>
<dbReference type="AlphaFoldDB" id="A0A176ZWN3"/>
<dbReference type="EC" id="5.6.2.4" evidence="5"/>
<dbReference type="PANTHER" id="PTHR13710">
    <property type="entry name" value="DNA HELICASE RECQ FAMILY MEMBER"/>
    <property type="match status" value="1"/>
</dbReference>
<dbReference type="SMART" id="SM00487">
    <property type="entry name" value="DEXDc"/>
    <property type="match status" value="1"/>
</dbReference>
<dbReference type="GO" id="GO:0005737">
    <property type="term" value="C:cytoplasm"/>
    <property type="evidence" value="ECO:0007669"/>
    <property type="project" value="TreeGrafter"/>
</dbReference>
<dbReference type="PROSITE" id="PS51194">
    <property type="entry name" value="HELICASE_CTER"/>
    <property type="match status" value="1"/>
</dbReference>
<dbReference type="PROSITE" id="PS51192">
    <property type="entry name" value="HELICASE_ATP_BIND_1"/>
    <property type="match status" value="1"/>
</dbReference>
<dbReference type="Pfam" id="PF00271">
    <property type="entry name" value="Helicase_C"/>
    <property type="match status" value="1"/>
</dbReference>
<evidence type="ECO:0000256" key="5">
    <source>
        <dbReference type="ARBA" id="ARBA00034808"/>
    </source>
</evidence>
<keyword evidence="3" id="KW-0067">ATP-binding</keyword>
<protein>
    <recommendedName>
        <fullName evidence="5">DNA 3'-5' helicase</fullName>
        <ecNumber evidence="5">5.6.2.4</ecNumber>
    </recommendedName>
</protein>
<feature type="domain" description="Helicase C-terminal" evidence="7">
    <location>
        <begin position="506"/>
        <end position="620"/>
    </location>
</feature>
<evidence type="ECO:0000259" key="7">
    <source>
        <dbReference type="PROSITE" id="PS51194"/>
    </source>
</evidence>
<comment type="similarity">
    <text evidence="1">Belongs to the helicase family. RecQ subfamily.</text>
</comment>
<dbReference type="OrthoDB" id="3435177at2759"/>
<dbReference type="EMBL" id="KV441458">
    <property type="protein sequence ID" value="OAF54167.1"/>
    <property type="molecule type" value="Genomic_DNA"/>
</dbReference>
<dbReference type="GO" id="GO:0003676">
    <property type="term" value="F:nucleic acid binding"/>
    <property type="evidence" value="ECO:0007669"/>
    <property type="project" value="InterPro"/>
</dbReference>
<evidence type="ECO:0000256" key="1">
    <source>
        <dbReference type="ARBA" id="ARBA00005446"/>
    </source>
</evidence>
<dbReference type="SMART" id="SM00490">
    <property type="entry name" value="HELICc"/>
    <property type="match status" value="1"/>
</dbReference>